<feature type="compositionally biased region" description="Low complexity" evidence="3">
    <location>
        <begin position="437"/>
        <end position="446"/>
    </location>
</feature>
<dbReference type="OMA" id="VEDTWFI"/>
<evidence type="ECO:0000256" key="1">
    <source>
        <dbReference type="ARBA" id="ARBA00022884"/>
    </source>
</evidence>
<dbReference type="EMBL" id="KB454484">
    <property type="protein sequence ID" value="EME32848.1"/>
    <property type="molecule type" value="Genomic_DNA"/>
</dbReference>
<dbReference type="InterPro" id="IPR036390">
    <property type="entry name" value="WH_DNA-bd_sf"/>
</dbReference>
<keyword evidence="1 2" id="KW-0694">RNA-binding</keyword>
<dbReference type="AlphaFoldDB" id="M2Y9X1"/>
<evidence type="ECO:0000313" key="6">
    <source>
        <dbReference type="Proteomes" id="UP000030680"/>
    </source>
</evidence>
<dbReference type="GO" id="GO:0005829">
    <property type="term" value="C:cytosol"/>
    <property type="evidence" value="ECO:0007669"/>
    <property type="project" value="TreeGrafter"/>
</dbReference>
<feature type="region of interest" description="Disordered" evidence="3">
    <location>
        <begin position="370"/>
        <end position="399"/>
    </location>
</feature>
<name>M2Y9X1_GALSU</name>
<gene>
    <name evidence="5" type="ORF">Gasu_02000</name>
</gene>
<feature type="region of interest" description="Disordered" evidence="3">
    <location>
        <begin position="434"/>
        <end position="491"/>
    </location>
</feature>
<feature type="compositionally biased region" description="Basic and acidic residues" evidence="3">
    <location>
        <begin position="381"/>
        <end position="399"/>
    </location>
</feature>
<evidence type="ECO:0000259" key="4">
    <source>
        <dbReference type="PROSITE" id="PS50961"/>
    </source>
</evidence>
<protein>
    <recommendedName>
        <fullName evidence="4">HTH La-type RNA-binding domain-containing protein</fullName>
    </recommendedName>
</protein>
<dbReference type="Gene3D" id="1.10.10.10">
    <property type="entry name" value="Winged helix-like DNA-binding domain superfamily/Winged helix DNA-binding domain"/>
    <property type="match status" value="1"/>
</dbReference>
<feature type="compositionally biased region" description="Polar residues" evidence="3">
    <location>
        <begin position="447"/>
        <end position="477"/>
    </location>
</feature>
<dbReference type="SUPFAM" id="SSF46785">
    <property type="entry name" value="Winged helix' DNA-binding domain"/>
    <property type="match status" value="1"/>
</dbReference>
<dbReference type="SMART" id="SM00715">
    <property type="entry name" value="LA"/>
    <property type="match status" value="1"/>
</dbReference>
<dbReference type="InterPro" id="IPR035979">
    <property type="entry name" value="RBD_domain_sf"/>
</dbReference>
<evidence type="ECO:0000256" key="2">
    <source>
        <dbReference type="PROSITE-ProRule" id="PRU00332"/>
    </source>
</evidence>
<feature type="domain" description="HTH La-type RNA-binding" evidence="4">
    <location>
        <begin position="118"/>
        <end position="208"/>
    </location>
</feature>
<feature type="compositionally biased region" description="Polar residues" evidence="3">
    <location>
        <begin position="1"/>
        <end position="13"/>
    </location>
</feature>
<dbReference type="OrthoDB" id="340227at2759"/>
<dbReference type="Gramene" id="EME32848">
    <property type="protein sequence ID" value="EME32848"/>
    <property type="gene ID" value="Gasu_02000"/>
</dbReference>
<dbReference type="GO" id="GO:0010494">
    <property type="term" value="C:cytoplasmic stress granule"/>
    <property type="evidence" value="ECO:0007669"/>
    <property type="project" value="TreeGrafter"/>
</dbReference>
<evidence type="ECO:0000256" key="3">
    <source>
        <dbReference type="SAM" id="MobiDB-lite"/>
    </source>
</evidence>
<keyword evidence="6" id="KW-1185">Reference proteome</keyword>
<sequence>MHRSNVHSVTTETVYGRERNSDNLKDDTVSQKNQDLLESKSRILSEELSSEDKTWNSVNKDSPEPLDGVNYPYSRLPSSSFSPVSTPYMAHPSPFIAAPYCYPMFPATGVISPGVPLSNYPFTLEMAIVHQIEYYLGEENLAKDIYLRQLMDPEMWVEIEKLVTFPKLSRLTTSVRLVARVLREFSFRIQVHDDDERVRPMPPDNNEDRCLVIVKNISGNVAKEDFLNYIQQAMGKSTKLKILSSVEDTWFIYCVSESDAERLCSSLNSLSFHGNILEARRKMDDSVRHTEEFISDVSYIGRQATSSMTIPNSWASQLPFQSSAFSFPSLGASGYVPMNAGFYAFPFSTYPYVHPVTVGVTDTSRNARVRRRGNNRAFKGNTEKDSTRVSDNEVGSERKATVTEFTGQMSSTRIPNRIRAQEKNLKNKTFIEDHHMNGNLSSGNNSQQVTNHSSRSYGNISEKYPNSSKGKNTNEPNLSLAEFPPLPSTDGKNLNSLFKSGKPRMDTVIVNGTNQFTSNGSETLNAKETKVFLERDSNVCYEDTDKASVPVLSFGDLVLCTENLSETQTHESF</sequence>
<dbReference type="eggNOG" id="KOG2591">
    <property type="taxonomic scope" value="Eukaryota"/>
</dbReference>
<proteinExistence type="predicted"/>
<dbReference type="PANTHER" id="PTHR22792:SF131">
    <property type="entry name" value="LA-RELATED PROTEIN LARP4B"/>
    <property type="match status" value="1"/>
</dbReference>
<feature type="region of interest" description="Disordered" evidence="3">
    <location>
        <begin position="1"/>
        <end position="62"/>
    </location>
</feature>
<dbReference type="Pfam" id="PF05383">
    <property type="entry name" value="La"/>
    <property type="match status" value="1"/>
</dbReference>
<dbReference type="InterPro" id="IPR036388">
    <property type="entry name" value="WH-like_DNA-bd_sf"/>
</dbReference>
<dbReference type="InterPro" id="IPR006630">
    <property type="entry name" value="La_HTH"/>
</dbReference>
<dbReference type="CDD" id="cd07323">
    <property type="entry name" value="LAM"/>
    <property type="match status" value="1"/>
</dbReference>
<accession>M2Y9X1</accession>
<dbReference type="GO" id="GO:0003730">
    <property type="term" value="F:mRNA 3'-UTR binding"/>
    <property type="evidence" value="ECO:0007669"/>
    <property type="project" value="TreeGrafter"/>
</dbReference>
<dbReference type="SUPFAM" id="SSF54928">
    <property type="entry name" value="RNA-binding domain, RBD"/>
    <property type="match status" value="1"/>
</dbReference>
<dbReference type="CDD" id="cd00590">
    <property type="entry name" value="RRM_SF"/>
    <property type="match status" value="1"/>
</dbReference>
<feature type="compositionally biased region" description="Basic and acidic residues" evidence="3">
    <location>
        <begin position="15"/>
        <end position="54"/>
    </location>
</feature>
<dbReference type="PROSITE" id="PS50961">
    <property type="entry name" value="HTH_LA"/>
    <property type="match status" value="1"/>
</dbReference>
<dbReference type="GO" id="GO:0045727">
    <property type="term" value="P:positive regulation of translation"/>
    <property type="evidence" value="ECO:0007669"/>
    <property type="project" value="TreeGrafter"/>
</dbReference>
<dbReference type="InterPro" id="IPR045180">
    <property type="entry name" value="La_dom_prot"/>
</dbReference>
<evidence type="ECO:0000313" key="5">
    <source>
        <dbReference type="EMBL" id="EME32848.1"/>
    </source>
</evidence>
<organism evidence="5 6">
    <name type="scientific">Galdieria sulphuraria</name>
    <name type="common">Red alga</name>
    <dbReference type="NCBI Taxonomy" id="130081"/>
    <lineage>
        <taxon>Eukaryota</taxon>
        <taxon>Rhodophyta</taxon>
        <taxon>Bangiophyceae</taxon>
        <taxon>Galdieriales</taxon>
        <taxon>Galdieriaceae</taxon>
        <taxon>Galdieria</taxon>
    </lineage>
</organism>
<dbReference type="Proteomes" id="UP000030680">
    <property type="component" value="Unassembled WGS sequence"/>
</dbReference>
<reference evidence="6" key="1">
    <citation type="journal article" date="2013" name="Science">
        <title>Gene transfer from bacteria and archaea facilitated evolution of an extremophilic eukaryote.</title>
        <authorList>
            <person name="Schonknecht G."/>
            <person name="Chen W.H."/>
            <person name="Ternes C.M."/>
            <person name="Barbier G.G."/>
            <person name="Shrestha R.P."/>
            <person name="Stanke M."/>
            <person name="Brautigam A."/>
            <person name="Baker B.J."/>
            <person name="Banfield J.F."/>
            <person name="Garavito R.M."/>
            <person name="Carr K."/>
            <person name="Wilkerson C."/>
            <person name="Rensing S.A."/>
            <person name="Gagneul D."/>
            <person name="Dickenson N.E."/>
            <person name="Oesterhelt C."/>
            <person name="Lercher M.J."/>
            <person name="Weber A.P."/>
        </authorList>
    </citation>
    <scope>NUCLEOTIDE SEQUENCE [LARGE SCALE GENOMIC DNA]</scope>
    <source>
        <strain evidence="6">074W</strain>
    </source>
</reference>
<dbReference type="PANTHER" id="PTHR22792">
    <property type="entry name" value="LUPUS LA PROTEIN-RELATED"/>
    <property type="match status" value="1"/>
</dbReference>
<dbReference type="KEGG" id="gsl:Gasu_02000"/>
<dbReference type="RefSeq" id="XP_005709368.1">
    <property type="nucleotide sequence ID" value="XM_005709311.1"/>
</dbReference>
<dbReference type="GeneID" id="17091390"/>